<dbReference type="GO" id="GO:0042351">
    <property type="term" value="P:'de novo' GDP-L-fucose biosynthetic process"/>
    <property type="evidence" value="ECO:0007669"/>
    <property type="project" value="TreeGrafter"/>
</dbReference>
<dbReference type="InterPro" id="IPR036291">
    <property type="entry name" value="NAD(P)-bd_dom_sf"/>
</dbReference>
<comment type="cofactor">
    <cofactor evidence="2 7">
        <name>NADP(+)</name>
        <dbReference type="ChEBI" id="CHEBI:58349"/>
    </cofactor>
</comment>
<sequence length="347" mass="39179">MPKKKVTRKKTSLKNEKYVPIPTVKKDKKAVISGVTGQDGSYLAELLLSKGYEVYGLIRRVSTFASTSRLDSIINNPRFHKVYADLEDPSSISSLVARIQPDEFYNLGAMSQVRISFEVPHYTLSTNTIGVLNVLEAIRHFSPKTKFYQASSSEMFGAPGVSAPFNENTPMIPQSPYGVSKLAAYHLTQQYRNGYGIFATTGILFNHESPRRGENFVTKKVTMAVARIKKGLQNSLELGNLEAKRDWGWSPEFVEAIYAIMQHDKPDVFVVATGETHTIREFVEEAFACVGLNWKKYVTYHEKLLRPNEVPILLGDATKIKETLGWESKMKFKDIVKTMVEHDLKML</sequence>
<gene>
    <name evidence="7" type="primary">gmd</name>
    <name evidence="9" type="ORF">COV01_03545</name>
</gene>
<dbReference type="Gene3D" id="3.40.50.720">
    <property type="entry name" value="NAD(P)-binding Rossmann-like Domain"/>
    <property type="match status" value="1"/>
</dbReference>
<proteinExistence type="inferred from homology"/>
<evidence type="ECO:0000256" key="3">
    <source>
        <dbReference type="ARBA" id="ARBA00009263"/>
    </source>
</evidence>
<comment type="catalytic activity">
    <reaction evidence="1 7">
        <text>GDP-alpha-D-mannose = GDP-4-dehydro-alpha-D-rhamnose + H2O</text>
        <dbReference type="Rhea" id="RHEA:23820"/>
        <dbReference type="ChEBI" id="CHEBI:15377"/>
        <dbReference type="ChEBI" id="CHEBI:57527"/>
        <dbReference type="ChEBI" id="CHEBI:57964"/>
        <dbReference type="EC" id="4.2.1.47"/>
    </reaction>
</comment>
<dbReference type="SUPFAM" id="SSF51735">
    <property type="entry name" value="NAD(P)-binding Rossmann-fold domains"/>
    <property type="match status" value="1"/>
</dbReference>
<dbReference type="InterPro" id="IPR016040">
    <property type="entry name" value="NAD(P)-bd_dom"/>
</dbReference>
<dbReference type="AlphaFoldDB" id="A0A2M8LB90"/>
<dbReference type="Proteomes" id="UP000228700">
    <property type="component" value="Unassembled WGS sequence"/>
</dbReference>
<comment type="caution">
    <text evidence="7">Lacks conserved residue(s) required for the propagation of feature annotation.</text>
</comment>
<evidence type="ECO:0000313" key="9">
    <source>
        <dbReference type="EMBL" id="PJE73889.1"/>
    </source>
</evidence>
<dbReference type="EC" id="4.2.1.47" evidence="4 7"/>
<dbReference type="CDD" id="cd05260">
    <property type="entry name" value="GDP_MD_SDR_e"/>
    <property type="match status" value="1"/>
</dbReference>
<keyword evidence="5 7" id="KW-0456">Lyase</keyword>
<dbReference type="GO" id="GO:0070401">
    <property type="term" value="F:NADP+ binding"/>
    <property type="evidence" value="ECO:0007669"/>
    <property type="project" value="UniProtKB-UniRule"/>
</dbReference>
<evidence type="ECO:0000256" key="4">
    <source>
        <dbReference type="ARBA" id="ARBA00011989"/>
    </source>
</evidence>
<evidence type="ECO:0000256" key="2">
    <source>
        <dbReference type="ARBA" id="ARBA00001937"/>
    </source>
</evidence>
<protein>
    <recommendedName>
        <fullName evidence="4 7">GDP-mannose 4,6-dehydratase</fullName>
        <ecNumber evidence="4 7">4.2.1.47</ecNumber>
    </recommendedName>
    <alternativeName>
        <fullName evidence="7">GDP-D-mannose dehydratase</fullName>
    </alternativeName>
</protein>
<accession>A0A2M8LB90</accession>
<evidence type="ECO:0000256" key="1">
    <source>
        <dbReference type="ARBA" id="ARBA00000188"/>
    </source>
</evidence>
<comment type="function">
    <text evidence="6 7">Catalyzes the conversion of GDP-D-mannose to GDP-4-dehydro-6-deoxy-D-mannose.</text>
</comment>
<organism evidence="9 10">
    <name type="scientific">Candidatus Taylorbacteria bacterium CG10_big_fil_rev_8_21_14_0_10_41_48</name>
    <dbReference type="NCBI Taxonomy" id="1975024"/>
    <lineage>
        <taxon>Bacteria</taxon>
        <taxon>Candidatus Tayloriibacteriota</taxon>
    </lineage>
</organism>
<dbReference type="PANTHER" id="PTHR43715">
    <property type="entry name" value="GDP-MANNOSE 4,6-DEHYDRATASE"/>
    <property type="match status" value="1"/>
</dbReference>
<dbReference type="PANTHER" id="PTHR43715:SF1">
    <property type="entry name" value="GDP-MANNOSE 4,6 DEHYDRATASE"/>
    <property type="match status" value="1"/>
</dbReference>
<dbReference type="GO" id="GO:0008446">
    <property type="term" value="F:GDP-mannose 4,6-dehydratase activity"/>
    <property type="evidence" value="ECO:0007669"/>
    <property type="project" value="UniProtKB-UniRule"/>
</dbReference>
<reference evidence="10" key="1">
    <citation type="submission" date="2017-09" db="EMBL/GenBank/DDBJ databases">
        <title>Depth-based differentiation of microbial function through sediment-hosted aquifers and enrichment of novel symbionts in the deep terrestrial subsurface.</title>
        <authorList>
            <person name="Probst A.J."/>
            <person name="Ladd B."/>
            <person name="Jarett J.K."/>
            <person name="Geller-Mcgrath D.E."/>
            <person name="Sieber C.M.K."/>
            <person name="Emerson J.B."/>
            <person name="Anantharaman K."/>
            <person name="Thomas B.C."/>
            <person name="Malmstrom R."/>
            <person name="Stieglmeier M."/>
            <person name="Klingl A."/>
            <person name="Woyke T."/>
            <person name="Ryan C.M."/>
            <person name="Banfield J.F."/>
        </authorList>
    </citation>
    <scope>NUCLEOTIDE SEQUENCE [LARGE SCALE GENOMIC DNA]</scope>
</reference>
<dbReference type="Pfam" id="PF16363">
    <property type="entry name" value="GDP_Man_Dehyd"/>
    <property type="match status" value="1"/>
</dbReference>
<dbReference type="FunFam" id="3.40.50.720:FF:000924">
    <property type="entry name" value="GDP-mannose 4,6 dehydratase"/>
    <property type="match status" value="1"/>
</dbReference>
<evidence type="ECO:0000256" key="7">
    <source>
        <dbReference type="HAMAP-Rule" id="MF_00955"/>
    </source>
</evidence>
<evidence type="ECO:0000256" key="6">
    <source>
        <dbReference type="ARBA" id="ARBA00059383"/>
    </source>
</evidence>
<dbReference type="Gene3D" id="3.90.25.10">
    <property type="entry name" value="UDP-galactose 4-epimerase, domain 1"/>
    <property type="match status" value="1"/>
</dbReference>
<comment type="similarity">
    <text evidence="3 7">Belongs to the NAD(P)-dependent epimerase/dehydratase family. GDP-mannose 4,6-dehydratase subfamily.</text>
</comment>
<evidence type="ECO:0000256" key="5">
    <source>
        <dbReference type="ARBA" id="ARBA00023239"/>
    </source>
</evidence>
<feature type="domain" description="NAD(P)-binding" evidence="8">
    <location>
        <begin position="32"/>
        <end position="339"/>
    </location>
</feature>
<dbReference type="EMBL" id="PFEQ01000014">
    <property type="protein sequence ID" value="PJE73889.1"/>
    <property type="molecule type" value="Genomic_DNA"/>
</dbReference>
<keyword evidence="7" id="KW-0521">NADP</keyword>
<dbReference type="InterPro" id="IPR006368">
    <property type="entry name" value="GDP_Man_deHydtase"/>
</dbReference>
<name>A0A2M8LB90_9BACT</name>
<evidence type="ECO:0000313" key="10">
    <source>
        <dbReference type="Proteomes" id="UP000228700"/>
    </source>
</evidence>
<dbReference type="HAMAP" id="MF_00955">
    <property type="entry name" value="GDP_Man_dehydratase"/>
    <property type="match status" value="1"/>
</dbReference>
<comment type="caution">
    <text evidence="9">The sequence shown here is derived from an EMBL/GenBank/DDBJ whole genome shotgun (WGS) entry which is preliminary data.</text>
</comment>
<evidence type="ECO:0000259" key="8">
    <source>
        <dbReference type="Pfam" id="PF16363"/>
    </source>
</evidence>